<dbReference type="Gene3D" id="2.40.30.170">
    <property type="match status" value="1"/>
</dbReference>
<dbReference type="KEGG" id="haby:HLVA_04980"/>
<feature type="domain" description="CusB-like beta-barrel" evidence="4">
    <location>
        <begin position="339"/>
        <end position="399"/>
    </location>
</feature>
<dbReference type="AlphaFoldDB" id="A0AAU9DSE0"/>
<accession>A0AAU9DSE0</accession>
<dbReference type="InterPro" id="IPR006143">
    <property type="entry name" value="RND_pump_MFP"/>
</dbReference>
<feature type="domain" description="YbhG-like alpha-helical hairpin" evidence="3">
    <location>
        <begin position="135"/>
        <end position="246"/>
    </location>
</feature>
<reference evidence="6 7" key="1">
    <citation type="submission" date="2022-11" db="EMBL/GenBank/DDBJ databases">
        <title>Haliovirga abyssi gen. nov., sp. nov., a mesophilic fermentative bacterium isolated from the Iheya North hydrothermal field and the proposal of Haliovirgaceae fam. nov.</title>
        <authorList>
            <person name="Miyazaki U."/>
            <person name="Tame A."/>
            <person name="Miyazaki J."/>
            <person name="Takai K."/>
            <person name="Sawayama S."/>
            <person name="Kitajima M."/>
            <person name="Okamoto A."/>
            <person name="Nakagawa S."/>
        </authorList>
    </citation>
    <scope>NUCLEOTIDE SEQUENCE [LARGE SCALE GENOMIC DNA]</scope>
    <source>
        <strain evidence="6 7">IC12</strain>
    </source>
</reference>
<dbReference type="GO" id="GO:1990281">
    <property type="term" value="C:efflux pump complex"/>
    <property type="evidence" value="ECO:0007669"/>
    <property type="project" value="TreeGrafter"/>
</dbReference>
<dbReference type="Pfam" id="PF25954">
    <property type="entry name" value="Beta-barrel_RND_2"/>
    <property type="match status" value="1"/>
</dbReference>
<dbReference type="InterPro" id="IPR059052">
    <property type="entry name" value="HH_YbhG-like"/>
</dbReference>
<evidence type="ECO:0000259" key="4">
    <source>
        <dbReference type="Pfam" id="PF25954"/>
    </source>
</evidence>
<comment type="similarity">
    <text evidence="1">Belongs to the membrane fusion protein (MFP) (TC 8.A.1) family.</text>
</comment>
<evidence type="ECO:0000313" key="6">
    <source>
        <dbReference type="EMBL" id="BDU49929.1"/>
    </source>
</evidence>
<proteinExistence type="inferred from homology"/>
<evidence type="ECO:0000256" key="2">
    <source>
        <dbReference type="SAM" id="Coils"/>
    </source>
</evidence>
<feature type="domain" description="YknX-like C-terminal permuted SH3-like" evidence="5">
    <location>
        <begin position="405"/>
        <end position="467"/>
    </location>
</feature>
<keyword evidence="7" id="KW-1185">Reference proteome</keyword>
<dbReference type="Gene3D" id="1.10.287.470">
    <property type="entry name" value="Helix hairpin bin"/>
    <property type="match status" value="2"/>
</dbReference>
<dbReference type="EMBL" id="AP027059">
    <property type="protein sequence ID" value="BDU49929.1"/>
    <property type="molecule type" value="Genomic_DNA"/>
</dbReference>
<dbReference type="PANTHER" id="PTHR30469">
    <property type="entry name" value="MULTIDRUG RESISTANCE PROTEIN MDTA"/>
    <property type="match status" value="1"/>
</dbReference>
<protein>
    <recommendedName>
        <fullName evidence="8">Efflux RND transporter periplasmic adaptor subunit</fullName>
    </recommendedName>
</protein>
<dbReference type="Gene3D" id="2.40.420.20">
    <property type="match status" value="1"/>
</dbReference>
<dbReference type="Proteomes" id="UP001321582">
    <property type="component" value="Chromosome"/>
</dbReference>
<name>A0AAU9DSE0_9FUSO</name>
<dbReference type="Gene3D" id="2.40.50.100">
    <property type="match status" value="1"/>
</dbReference>
<dbReference type="Pfam" id="PF25989">
    <property type="entry name" value="YknX_C"/>
    <property type="match status" value="1"/>
</dbReference>
<keyword evidence="2" id="KW-0175">Coiled coil</keyword>
<dbReference type="InterPro" id="IPR058637">
    <property type="entry name" value="YknX-like_C"/>
</dbReference>
<dbReference type="Pfam" id="PF25881">
    <property type="entry name" value="HH_YBHG"/>
    <property type="match status" value="1"/>
</dbReference>
<organism evidence="6 7">
    <name type="scientific">Haliovirga abyssi</name>
    <dbReference type="NCBI Taxonomy" id="2996794"/>
    <lineage>
        <taxon>Bacteria</taxon>
        <taxon>Fusobacteriati</taxon>
        <taxon>Fusobacteriota</taxon>
        <taxon>Fusobacteriia</taxon>
        <taxon>Fusobacteriales</taxon>
        <taxon>Haliovirgaceae</taxon>
        <taxon>Haliovirga</taxon>
    </lineage>
</organism>
<dbReference type="SUPFAM" id="SSF111369">
    <property type="entry name" value="HlyD-like secretion proteins"/>
    <property type="match status" value="2"/>
</dbReference>
<dbReference type="NCBIfam" id="TIGR01730">
    <property type="entry name" value="RND_mfp"/>
    <property type="match status" value="1"/>
</dbReference>
<evidence type="ECO:0000256" key="1">
    <source>
        <dbReference type="ARBA" id="ARBA00009477"/>
    </source>
</evidence>
<evidence type="ECO:0000259" key="3">
    <source>
        <dbReference type="Pfam" id="PF25881"/>
    </source>
</evidence>
<dbReference type="GO" id="GO:0015562">
    <property type="term" value="F:efflux transmembrane transporter activity"/>
    <property type="evidence" value="ECO:0007669"/>
    <property type="project" value="TreeGrafter"/>
</dbReference>
<dbReference type="SUPFAM" id="SSF56954">
    <property type="entry name" value="Outer membrane efflux proteins (OEP)"/>
    <property type="match status" value="1"/>
</dbReference>
<dbReference type="InterPro" id="IPR058792">
    <property type="entry name" value="Beta-barrel_RND_2"/>
</dbReference>
<gene>
    <name evidence="6" type="ORF">HLVA_04980</name>
</gene>
<evidence type="ECO:0000313" key="7">
    <source>
        <dbReference type="Proteomes" id="UP001321582"/>
    </source>
</evidence>
<feature type="coiled-coil region" evidence="2">
    <location>
        <begin position="162"/>
        <end position="253"/>
    </location>
</feature>
<sequence>MKKSKLIIGAILIISIGVVSSGFGKKAPATTAVVKKETKKSVKVEIVKTQKIQKKVVTNGQTEPLLEVKQSSKIGGEISDILVKNGDYVKKDDVILKLDNDRIEANYKTAKANYLMAKSNYERVNLFSKSENIRKLEQAEAGVTSAKMKLEKALKGADKEEISNAESRVKIAESNYNLIKNLYEKNRQLYKENLISEQGFMDIENKYENAKNSYETAKRNLILIKKGADEEDITSLRANLQNAEQSYELLKKYVDNKIWEYEITNSRASYLTAKANYELMQKQYDDLTVNAKISGVITNMNLDKYGQVKAEGKIPMFSVINTSEMIVEVGISGKDFMDLEKKDKVRIYIEDLDKWYNGEVYEMNPSASEGTDKFKVKIKLKNPDNRIQVGMYVKAEIDTKTINGILVPKKAIVIDNLSKYIFISENGKAKKMRVETGIENGNNIEILSKNIKAGDEIIIEGQYTLENNSLINEVK</sequence>
<dbReference type="RefSeq" id="WP_307904868.1">
    <property type="nucleotide sequence ID" value="NZ_AP027059.1"/>
</dbReference>
<evidence type="ECO:0008006" key="8">
    <source>
        <dbReference type="Google" id="ProtNLM"/>
    </source>
</evidence>
<dbReference type="PANTHER" id="PTHR30469:SF33">
    <property type="entry name" value="SLR1207 PROTEIN"/>
    <property type="match status" value="1"/>
</dbReference>
<evidence type="ECO:0000259" key="5">
    <source>
        <dbReference type="Pfam" id="PF25989"/>
    </source>
</evidence>